<dbReference type="AlphaFoldDB" id="A0AA38CCM8"/>
<name>A0AA38CCM8_TAXCH</name>
<comment type="caution">
    <text evidence="2">The sequence shown here is derived from an EMBL/GenBank/DDBJ whole genome shotgun (WGS) entry which is preliminary data.</text>
</comment>
<feature type="compositionally biased region" description="Gly residues" evidence="1">
    <location>
        <begin position="23"/>
        <end position="32"/>
    </location>
</feature>
<feature type="compositionally biased region" description="Basic and acidic residues" evidence="1">
    <location>
        <begin position="7"/>
        <end position="22"/>
    </location>
</feature>
<feature type="non-terminal residue" evidence="2">
    <location>
        <position position="65"/>
    </location>
</feature>
<sequence length="65" mass="6988">TSLTNSSKDDGHHYEGRADGGAHGRGFQGGFHGHGNCGGGRSEFPLGTRYNCGSMEHYKCKFLDQ</sequence>
<keyword evidence="3" id="KW-1185">Reference proteome</keyword>
<organism evidence="2 3">
    <name type="scientific">Taxus chinensis</name>
    <name type="common">Chinese yew</name>
    <name type="synonym">Taxus wallichiana var. chinensis</name>
    <dbReference type="NCBI Taxonomy" id="29808"/>
    <lineage>
        <taxon>Eukaryota</taxon>
        <taxon>Viridiplantae</taxon>
        <taxon>Streptophyta</taxon>
        <taxon>Embryophyta</taxon>
        <taxon>Tracheophyta</taxon>
        <taxon>Spermatophyta</taxon>
        <taxon>Pinopsida</taxon>
        <taxon>Pinidae</taxon>
        <taxon>Conifers II</taxon>
        <taxon>Cupressales</taxon>
        <taxon>Taxaceae</taxon>
        <taxon>Taxus</taxon>
    </lineage>
</organism>
<proteinExistence type="predicted"/>
<feature type="non-terminal residue" evidence="2">
    <location>
        <position position="1"/>
    </location>
</feature>
<evidence type="ECO:0000313" key="2">
    <source>
        <dbReference type="EMBL" id="KAH9298127.1"/>
    </source>
</evidence>
<protein>
    <submittedName>
        <fullName evidence="2">Uncharacterized protein</fullName>
    </submittedName>
</protein>
<accession>A0AA38CCM8</accession>
<dbReference type="EMBL" id="JAHRHJ020000010">
    <property type="protein sequence ID" value="KAH9298127.1"/>
    <property type="molecule type" value="Genomic_DNA"/>
</dbReference>
<evidence type="ECO:0000313" key="3">
    <source>
        <dbReference type="Proteomes" id="UP000824469"/>
    </source>
</evidence>
<evidence type="ECO:0000256" key="1">
    <source>
        <dbReference type="SAM" id="MobiDB-lite"/>
    </source>
</evidence>
<feature type="region of interest" description="Disordered" evidence="1">
    <location>
        <begin position="1"/>
        <end position="32"/>
    </location>
</feature>
<gene>
    <name evidence="2" type="ORF">KI387_029809</name>
</gene>
<dbReference type="Proteomes" id="UP000824469">
    <property type="component" value="Unassembled WGS sequence"/>
</dbReference>
<reference evidence="2 3" key="1">
    <citation type="journal article" date="2021" name="Nat. Plants">
        <title>The Taxus genome provides insights into paclitaxel biosynthesis.</title>
        <authorList>
            <person name="Xiong X."/>
            <person name="Gou J."/>
            <person name="Liao Q."/>
            <person name="Li Y."/>
            <person name="Zhou Q."/>
            <person name="Bi G."/>
            <person name="Li C."/>
            <person name="Du R."/>
            <person name="Wang X."/>
            <person name="Sun T."/>
            <person name="Guo L."/>
            <person name="Liang H."/>
            <person name="Lu P."/>
            <person name="Wu Y."/>
            <person name="Zhang Z."/>
            <person name="Ro D.K."/>
            <person name="Shang Y."/>
            <person name="Huang S."/>
            <person name="Yan J."/>
        </authorList>
    </citation>
    <scope>NUCLEOTIDE SEQUENCE [LARGE SCALE GENOMIC DNA]</scope>
    <source>
        <strain evidence="2">Ta-2019</strain>
    </source>
</reference>